<feature type="compositionally biased region" description="Basic and acidic residues" evidence="1">
    <location>
        <begin position="328"/>
        <end position="337"/>
    </location>
</feature>
<dbReference type="Proteomes" id="UP000015100">
    <property type="component" value="Unassembled WGS sequence"/>
</dbReference>
<comment type="caution">
    <text evidence="2">The sequence shown here is derived from an EMBL/GenBank/DDBJ whole genome shotgun (WGS) entry which is preliminary data.</text>
</comment>
<dbReference type="HOGENOM" id="CLU_400617_0_0_1"/>
<gene>
    <name evidence="2" type="ORF">H072_6334</name>
</gene>
<feature type="region of interest" description="Disordered" evidence="1">
    <location>
        <begin position="1"/>
        <end position="33"/>
    </location>
</feature>
<evidence type="ECO:0000313" key="3">
    <source>
        <dbReference type="Proteomes" id="UP000015100"/>
    </source>
</evidence>
<protein>
    <submittedName>
        <fullName evidence="2">Uncharacterized protein</fullName>
    </submittedName>
</protein>
<dbReference type="Gene3D" id="3.90.320.10">
    <property type="match status" value="1"/>
</dbReference>
<feature type="compositionally biased region" description="Polar residues" evidence="1">
    <location>
        <begin position="368"/>
        <end position="386"/>
    </location>
</feature>
<sequence length="687" mass="76130">MDPRYPRAGESPTSASASTSNRRSGDNSRYESVSQQLADILPSLKGYGKTKYPSEYKATCRNGFMEEWLHFNEDAMRNNKKNENFIRKTFSGKETLRGTTIHGIFVDRVDHPHYFMVGAEDGIRGKLVEQLYEPSSNCVKKSHEDGVPGVTAVMARLAFGDPQSVSFQEFVQATPDVVIGLESGDGKEFNCRAVGEVKTPWTCNLGDCSITSDQESHKEKLLGLMAQIIHYMAVGELKYGFFTTYEHVVFVRAMVKAGGEIKFELSRPIGREDTSPSMRQTVVYFLSLLEQGHTQVYPVIDTFLIFVKSETGKSKEVKSGADTASKSATKESSEPSTKKIKWSNQSSSAAGPSEGPSRSYQRAISALGSISESPPASELGSTTMRSSNKKENIPVPGSSKTGKLIERQSDVPVAGTSEKEIQASTAATAAITDTESNIFARSTSEHPPDATQIVAGEGKEKFPETGDSSDWSTPDPCKVYSQFEDRRDVIKAIFKPESTTGLGDRQRVFKGELTWLPSGNVYPVYFKAFKETEFLFWENEVKALDKMSGTGASAEPIIWGYTKGSGDIPRGYVIATSPVEGRTYEAVWWLDPSNKFWWDKLLESLGQFRSKSLIINDPKNWDVFVDQNRQKVMIIDLESCRDVSKPLEISYAYELDSILWPEMSPPAASICYTGPLDPEYVIPTGRH</sequence>
<dbReference type="OrthoDB" id="2156052at2759"/>
<reference evidence="2 3" key="1">
    <citation type="journal article" date="2013" name="PLoS Genet.">
        <title>Genomic mechanisms accounting for the adaptation to parasitism in nematode-trapping fungi.</title>
        <authorList>
            <person name="Meerupati T."/>
            <person name="Andersson K.M."/>
            <person name="Friman E."/>
            <person name="Kumar D."/>
            <person name="Tunlid A."/>
            <person name="Ahren D."/>
        </authorList>
    </citation>
    <scope>NUCLEOTIDE SEQUENCE [LARGE SCALE GENOMIC DNA]</scope>
    <source>
        <strain evidence="2 3">CBS 200.50</strain>
    </source>
</reference>
<reference evidence="3" key="2">
    <citation type="submission" date="2013-04" db="EMBL/GenBank/DDBJ databases">
        <title>Genomic mechanisms accounting for the adaptation to parasitism in nematode-trapping fungi.</title>
        <authorList>
            <person name="Ahren D.G."/>
        </authorList>
    </citation>
    <scope>NUCLEOTIDE SEQUENCE [LARGE SCALE GENOMIC DNA]</scope>
    <source>
        <strain evidence="3">CBS 200.50</strain>
    </source>
</reference>
<dbReference type="EMBL" id="AQGS01000443">
    <property type="protein sequence ID" value="EPS39920.1"/>
    <property type="molecule type" value="Genomic_DNA"/>
</dbReference>
<evidence type="ECO:0000256" key="1">
    <source>
        <dbReference type="SAM" id="MobiDB-lite"/>
    </source>
</evidence>
<dbReference type="InterPro" id="IPR011604">
    <property type="entry name" value="PDDEXK-like_dom_sf"/>
</dbReference>
<organism evidence="2 3">
    <name type="scientific">Dactylellina haptotyla (strain CBS 200.50)</name>
    <name type="common">Nematode-trapping fungus</name>
    <name type="synonym">Monacrosporium haptotylum</name>
    <dbReference type="NCBI Taxonomy" id="1284197"/>
    <lineage>
        <taxon>Eukaryota</taxon>
        <taxon>Fungi</taxon>
        <taxon>Dikarya</taxon>
        <taxon>Ascomycota</taxon>
        <taxon>Pezizomycotina</taxon>
        <taxon>Orbiliomycetes</taxon>
        <taxon>Orbiliales</taxon>
        <taxon>Orbiliaceae</taxon>
        <taxon>Dactylellina</taxon>
    </lineage>
</organism>
<keyword evidence="3" id="KW-1185">Reference proteome</keyword>
<feature type="compositionally biased region" description="Low complexity" evidence="1">
    <location>
        <begin position="346"/>
        <end position="359"/>
    </location>
</feature>
<name>S8AAC6_DACHA</name>
<feature type="region of interest" description="Disordered" evidence="1">
    <location>
        <begin position="316"/>
        <end position="421"/>
    </location>
</feature>
<accession>S8AAC6</accession>
<proteinExistence type="predicted"/>
<evidence type="ECO:0000313" key="2">
    <source>
        <dbReference type="EMBL" id="EPS39920.1"/>
    </source>
</evidence>
<dbReference type="AlphaFoldDB" id="S8AAC6"/>
<feature type="compositionally biased region" description="Low complexity" evidence="1">
    <location>
        <begin position="11"/>
        <end position="22"/>
    </location>
</feature>